<protein>
    <submittedName>
        <fullName evidence="1">Uncharacterized protein</fullName>
    </submittedName>
</protein>
<name>A0A1E5VQX0_9POAL</name>
<gene>
    <name evidence="1" type="ORF">BAE44_0011465</name>
</gene>
<evidence type="ECO:0000313" key="2">
    <source>
        <dbReference type="Proteomes" id="UP000095767"/>
    </source>
</evidence>
<keyword evidence="2" id="KW-1185">Reference proteome</keyword>
<proteinExistence type="predicted"/>
<organism evidence="1 2">
    <name type="scientific">Dichanthelium oligosanthes</name>
    <dbReference type="NCBI Taxonomy" id="888268"/>
    <lineage>
        <taxon>Eukaryota</taxon>
        <taxon>Viridiplantae</taxon>
        <taxon>Streptophyta</taxon>
        <taxon>Embryophyta</taxon>
        <taxon>Tracheophyta</taxon>
        <taxon>Spermatophyta</taxon>
        <taxon>Magnoliopsida</taxon>
        <taxon>Liliopsida</taxon>
        <taxon>Poales</taxon>
        <taxon>Poaceae</taxon>
        <taxon>PACMAD clade</taxon>
        <taxon>Panicoideae</taxon>
        <taxon>Panicodae</taxon>
        <taxon>Paniceae</taxon>
        <taxon>Dichantheliinae</taxon>
        <taxon>Dichanthelium</taxon>
    </lineage>
</organism>
<accession>A0A1E5VQX0</accession>
<evidence type="ECO:0000313" key="1">
    <source>
        <dbReference type="EMBL" id="OEL27520.1"/>
    </source>
</evidence>
<reference evidence="1 2" key="1">
    <citation type="submission" date="2016-09" db="EMBL/GenBank/DDBJ databases">
        <title>The draft genome of Dichanthelium oligosanthes: A C3 panicoid grass species.</title>
        <authorList>
            <person name="Studer A.J."/>
            <person name="Schnable J.C."/>
            <person name="Brutnell T.P."/>
        </authorList>
    </citation>
    <scope>NUCLEOTIDE SEQUENCE [LARGE SCALE GENOMIC DNA]</scope>
    <source>
        <strain evidence="2">cv. Kellogg 1175</strain>
        <tissue evidence="1">Leaf</tissue>
    </source>
</reference>
<dbReference type="EMBL" id="LWDX02032307">
    <property type="protein sequence ID" value="OEL27520.1"/>
    <property type="molecule type" value="Genomic_DNA"/>
</dbReference>
<sequence>LWEEGGTQRVAERHIPYAAPVQQQDMQRALHRLGCHQGEVWLPLQVLLLLHQGMRLNVPAQLQSLLALYEFIHQLLN</sequence>
<comment type="caution">
    <text evidence="1">The sequence shown here is derived from an EMBL/GenBank/DDBJ whole genome shotgun (WGS) entry which is preliminary data.</text>
</comment>
<dbReference type="Proteomes" id="UP000095767">
    <property type="component" value="Unassembled WGS sequence"/>
</dbReference>
<dbReference type="AlphaFoldDB" id="A0A1E5VQX0"/>
<feature type="non-terminal residue" evidence="1">
    <location>
        <position position="1"/>
    </location>
</feature>